<evidence type="ECO:0000313" key="2">
    <source>
        <dbReference type="Proteomes" id="UP001062846"/>
    </source>
</evidence>
<gene>
    <name evidence="1" type="ORF">RHMOL_Rhmol01G0171800</name>
</gene>
<proteinExistence type="predicted"/>
<sequence>MISTIRTLRRAVSNLQDLAFDAQHDKHDPDFVPERESDDTVKDSKGNPNGSDDHSHGANDASDGADSGDD</sequence>
<dbReference type="Proteomes" id="UP001062846">
    <property type="component" value="Chromosome 1"/>
</dbReference>
<accession>A0ACC0Q3R7</accession>
<dbReference type="EMBL" id="CM046388">
    <property type="protein sequence ID" value="KAI8572091.1"/>
    <property type="molecule type" value="Genomic_DNA"/>
</dbReference>
<name>A0ACC0Q3R7_RHOML</name>
<evidence type="ECO:0000313" key="1">
    <source>
        <dbReference type="EMBL" id="KAI8572091.1"/>
    </source>
</evidence>
<comment type="caution">
    <text evidence="1">The sequence shown here is derived from an EMBL/GenBank/DDBJ whole genome shotgun (WGS) entry which is preliminary data.</text>
</comment>
<keyword evidence="2" id="KW-1185">Reference proteome</keyword>
<protein>
    <submittedName>
        <fullName evidence="1">Uncharacterized protein</fullName>
    </submittedName>
</protein>
<reference evidence="1" key="1">
    <citation type="submission" date="2022-02" db="EMBL/GenBank/DDBJ databases">
        <title>Plant Genome Project.</title>
        <authorList>
            <person name="Zhang R.-G."/>
        </authorList>
    </citation>
    <scope>NUCLEOTIDE SEQUENCE</scope>
    <source>
        <strain evidence="1">AT1</strain>
    </source>
</reference>
<organism evidence="1 2">
    <name type="scientific">Rhododendron molle</name>
    <name type="common">Chinese azalea</name>
    <name type="synonym">Azalea mollis</name>
    <dbReference type="NCBI Taxonomy" id="49168"/>
    <lineage>
        <taxon>Eukaryota</taxon>
        <taxon>Viridiplantae</taxon>
        <taxon>Streptophyta</taxon>
        <taxon>Embryophyta</taxon>
        <taxon>Tracheophyta</taxon>
        <taxon>Spermatophyta</taxon>
        <taxon>Magnoliopsida</taxon>
        <taxon>eudicotyledons</taxon>
        <taxon>Gunneridae</taxon>
        <taxon>Pentapetalae</taxon>
        <taxon>asterids</taxon>
        <taxon>Ericales</taxon>
        <taxon>Ericaceae</taxon>
        <taxon>Ericoideae</taxon>
        <taxon>Rhodoreae</taxon>
        <taxon>Rhododendron</taxon>
    </lineage>
</organism>